<evidence type="ECO:0000313" key="2">
    <source>
        <dbReference type="EMBL" id="AMD90105.1"/>
    </source>
</evidence>
<reference evidence="3" key="1">
    <citation type="submission" date="2016-02" db="EMBL/GenBank/DDBJ databases">
        <authorList>
            <person name="Holder M.E."/>
            <person name="Ajami N.J."/>
            <person name="Petrosino J.F."/>
        </authorList>
    </citation>
    <scope>NUCLEOTIDE SEQUENCE [LARGE SCALE GENOMIC DNA]</scope>
    <source>
        <strain evidence="3">CCUG 45958</strain>
    </source>
</reference>
<proteinExistence type="predicted"/>
<keyword evidence="3" id="KW-1185">Reference proteome</keyword>
<protein>
    <submittedName>
        <fullName evidence="2">Uncharacterized protein</fullName>
    </submittedName>
</protein>
<dbReference type="AlphaFoldDB" id="A0A0X8JJU7"/>
<keyword evidence="1" id="KW-1133">Transmembrane helix</keyword>
<dbReference type="Proteomes" id="UP000069241">
    <property type="component" value="Chromosome"/>
</dbReference>
<sequence>MRRTCFKGCIDAVLSRFVPPNALFIDGQECFDAFFQEVIYFFFLLGSVVRGCFGALLRVREQR</sequence>
<name>A0A0X8JJU7_9BACT</name>
<gene>
    <name evidence="2" type="ORF">AXF13_08205</name>
</gene>
<keyword evidence="1" id="KW-0812">Transmembrane</keyword>
<evidence type="ECO:0000313" key="3">
    <source>
        <dbReference type="Proteomes" id="UP000069241"/>
    </source>
</evidence>
<accession>A0A0X8JJU7</accession>
<dbReference type="KEGG" id="dfi:AXF13_08205"/>
<evidence type="ECO:0000256" key="1">
    <source>
        <dbReference type="SAM" id="Phobius"/>
    </source>
</evidence>
<dbReference type="EMBL" id="CP014229">
    <property type="protein sequence ID" value="AMD90105.1"/>
    <property type="molecule type" value="Genomic_DNA"/>
</dbReference>
<keyword evidence="1" id="KW-0472">Membrane</keyword>
<organism evidence="2 3">
    <name type="scientific">Desulfovibrio fairfieldensis</name>
    <dbReference type="NCBI Taxonomy" id="44742"/>
    <lineage>
        <taxon>Bacteria</taxon>
        <taxon>Pseudomonadati</taxon>
        <taxon>Thermodesulfobacteriota</taxon>
        <taxon>Desulfovibrionia</taxon>
        <taxon>Desulfovibrionales</taxon>
        <taxon>Desulfovibrionaceae</taxon>
        <taxon>Desulfovibrio</taxon>
    </lineage>
</organism>
<feature type="transmembrane region" description="Helical" evidence="1">
    <location>
        <begin position="38"/>
        <end position="57"/>
    </location>
</feature>